<dbReference type="EMBL" id="JACHGN010000002">
    <property type="protein sequence ID" value="MBB5131269.1"/>
    <property type="molecule type" value="Genomic_DNA"/>
</dbReference>
<name>A0A840NWU5_9ACTN</name>
<proteinExistence type="predicted"/>
<protein>
    <submittedName>
        <fullName evidence="2">Putative membrane protein</fullName>
    </submittedName>
</protein>
<feature type="transmembrane region" description="Helical" evidence="1">
    <location>
        <begin position="6"/>
        <end position="33"/>
    </location>
</feature>
<gene>
    <name evidence="2" type="ORF">HNP84_000975</name>
</gene>
<evidence type="ECO:0000256" key="1">
    <source>
        <dbReference type="SAM" id="Phobius"/>
    </source>
</evidence>
<feature type="transmembrane region" description="Helical" evidence="1">
    <location>
        <begin position="228"/>
        <end position="248"/>
    </location>
</feature>
<comment type="caution">
    <text evidence="2">The sequence shown here is derived from an EMBL/GenBank/DDBJ whole genome shotgun (WGS) entry which is preliminary data.</text>
</comment>
<feature type="transmembrane region" description="Helical" evidence="1">
    <location>
        <begin position="69"/>
        <end position="87"/>
    </location>
</feature>
<keyword evidence="3" id="KW-1185">Reference proteome</keyword>
<keyword evidence="1" id="KW-1133">Transmembrane helix</keyword>
<feature type="transmembrane region" description="Helical" evidence="1">
    <location>
        <begin position="40"/>
        <end position="63"/>
    </location>
</feature>
<keyword evidence="1" id="KW-0472">Membrane</keyword>
<dbReference type="AlphaFoldDB" id="A0A840NWU5"/>
<dbReference type="RefSeq" id="WP_185048113.1">
    <property type="nucleotide sequence ID" value="NZ_BAABIX010000023.1"/>
</dbReference>
<evidence type="ECO:0000313" key="3">
    <source>
        <dbReference type="Proteomes" id="UP000578449"/>
    </source>
</evidence>
<accession>A0A840NWU5</accession>
<feature type="transmembrane region" description="Helical" evidence="1">
    <location>
        <begin position="160"/>
        <end position="179"/>
    </location>
</feature>
<organism evidence="2 3">
    <name type="scientific">Thermocatellispora tengchongensis</name>
    <dbReference type="NCBI Taxonomy" id="1073253"/>
    <lineage>
        <taxon>Bacteria</taxon>
        <taxon>Bacillati</taxon>
        <taxon>Actinomycetota</taxon>
        <taxon>Actinomycetes</taxon>
        <taxon>Streptosporangiales</taxon>
        <taxon>Streptosporangiaceae</taxon>
        <taxon>Thermocatellispora</taxon>
    </lineage>
</organism>
<sequence>MVSGASWGLVASTFTASFVEFVEALTIVLAMGVTRGWRSALAGTAAALLALVAFTVVTGYALSTWLPEALLQLVVGTLLLIFGLQWLRKAVLRSSGLKALHDETEEYAAQTAAARQAESKRRFGIDTFAFVVSFKGVFLEGVEVVFIVITFGLSAGDMQYAVLGAVAAAVIVLVAGAILHRPLAMIPENTLKYGVGLLLASFGAYWAVEGLGVFTASGESLSWPGSDWAILGLLAAWIVISRVLVVTLPRIKGAPVATPQEGMVR</sequence>
<feature type="transmembrane region" description="Helical" evidence="1">
    <location>
        <begin position="191"/>
        <end position="208"/>
    </location>
</feature>
<feature type="transmembrane region" description="Helical" evidence="1">
    <location>
        <begin position="128"/>
        <end position="154"/>
    </location>
</feature>
<dbReference type="Proteomes" id="UP000578449">
    <property type="component" value="Unassembled WGS sequence"/>
</dbReference>
<keyword evidence="1" id="KW-0812">Transmembrane</keyword>
<reference evidence="2 3" key="1">
    <citation type="submission" date="2020-08" db="EMBL/GenBank/DDBJ databases">
        <title>Genomic Encyclopedia of Type Strains, Phase IV (KMG-IV): sequencing the most valuable type-strain genomes for metagenomic binning, comparative biology and taxonomic classification.</title>
        <authorList>
            <person name="Goeker M."/>
        </authorList>
    </citation>
    <scope>NUCLEOTIDE SEQUENCE [LARGE SCALE GENOMIC DNA]</scope>
    <source>
        <strain evidence="2 3">DSM 45615</strain>
    </source>
</reference>
<evidence type="ECO:0000313" key="2">
    <source>
        <dbReference type="EMBL" id="MBB5131269.1"/>
    </source>
</evidence>